<evidence type="ECO:0000313" key="9">
    <source>
        <dbReference type="EMBL" id="KXI19122.1"/>
    </source>
</evidence>
<evidence type="ECO:0000256" key="6">
    <source>
        <dbReference type="SAM" id="MobiDB-lite"/>
    </source>
</evidence>
<dbReference type="Proteomes" id="UP000070505">
    <property type="component" value="Unassembled WGS sequence"/>
</dbReference>
<name>A0A135ZC45_GARVA</name>
<feature type="transmembrane region" description="Helical" evidence="7">
    <location>
        <begin position="197"/>
        <end position="219"/>
    </location>
</feature>
<dbReference type="AlphaFoldDB" id="A0A135ZC45"/>
<dbReference type="PANTHER" id="PTHR37820:SF1">
    <property type="entry name" value="CELL DIVISION PROTEIN FTSQ"/>
    <property type="match status" value="1"/>
</dbReference>
<accession>A0A135ZC45</accession>
<evidence type="ECO:0000313" key="10">
    <source>
        <dbReference type="Proteomes" id="UP000070505"/>
    </source>
</evidence>
<evidence type="ECO:0000256" key="5">
    <source>
        <dbReference type="ARBA" id="ARBA00023306"/>
    </source>
</evidence>
<evidence type="ECO:0000256" key="1">
    <source>
        <dbReference type="ARBA" id="ARBA00022475"/>
    </source>
</evidence>
<dbReference type="Gene3D" id="3.10.20.310">
    <property type="entry name" value="membrane protein fhac"/>
    <property type="match status" value="1"/>
</dbReference>
<dbReference type="GO" id="GO:0005886">
    <property type="term" value="C:plasma membrane"/>
    <property type="evidence" value="ECO:0007669"/>
    <property type="project" value="TreeGrafter"/>
</dbReference>
<reference evidence="9 10" key="1">
    <citation type="submission" date="2016-02" db="EMBL/GenBank/DDBJ databases">
        <authorList>
            <person name="Wen L."/>
            <person name="He K."/>
            <person name="Yang H."/>
        </authorList>
    </citation>
    <scope>NUCLEOTIDE SEQUENCE [LARGE SCALE GENOMIC DNA]</scope>
    <source>
        <strain evidence="9 10">CMW7778B</strain>
    </source>
</reference>
<proteinExistence type="predicted"/>
<protein>
    <submittedName>
        <fullName evidence="9">POTRA domain protein, FtsQ-type</fullName>
    </submittedName>
</protein>
<organism evidence="9 10">
    <name type="scientific">Gardnerella vaginalis</name>
    <dbReference type="NCBI Taxonomy" id="2702"/>
    <lineage>
        <taxon>Bacteria</taxon>
        <taxon>Bacillati</taxon>
        <taxon>Actinomycetota</taxon>
        <taxon>Actinomycetes</taxon>
        <taxon>Bifidobacteriales</taxon>
        <taxon>Bifidobacteriaceae</taxon>
        <taxon>Gardnerella</taxon>
    </lineage>
</organism>
<feature type="compositionally biased region" description="Low complexity" evidence="6">
    <location>
        <begin position="101"/>
        <end position="119"/>
    </location>
</feature>
<dbReference type="RefSeq" id="WP_082266203.1">
    <property type="nucleotide sequence ID" value="NZ_KQ961850.1"/>
</dbReference>
<dbReference type="GO" id="GO:0051301">
    <property type="term" value="P:cell division"/>
    <property type="evidence" value="ECO:0007669"/>
    <property type="project" value="UniProtKB-KW"/>
</dbReference>
<comment type="caution">
    <text evidence="9">The sequence shown here is derived from an EMBL/GenBank/DDBJ whole genome shotgun (WGS) entry which is preliminary data.</text>
</comment>
<keyword evidence="2" id="KW-0132">Cell division</keyword>
<feature type="compositionally biased region" description="Basic residues" evidence="6">
    <location>
        <begin position="64"/>
        <end position="73"/>
    </location>
</feature>
<dbReference type="Pfam" id="PF08478">
    <property type="entry name" value="POTRA_1"/>
    <property type="match status" value="1"/>
</dbReference>
<evidence type="ECO:0000256" key="2">
    <source>
        <dbReference type="ARBA" id="ARBA00022618"/>
    </source>
</evidence>
<sequence length="429" mass="46657">MARSIFGTSNDDSHKRKSSPRIAVSHEYEDELIDDEDLSHKNVRSVKSASSKVRSAKSASSKVRSVKSSKSSKLKSSSSSRELRFAESSYKTQENLDSKKVSSAKSASTKVRSAKSASTQSISTQSISTQSIPVKSDLDDLRTEESHFVDARKLSVADFVSKILSSTAGSLGVISRPKVIDFSARKKEKNTVRVRTFVIRLFLALLSIGIAGFLIWLLLFSPVFCLEKDNITIVGANEWVSKEKIANIASGQVNKSLFLVSSQDVIKQLNDIPGVTEAKVEKDFPKSLHITVLSQKPAAMLKNKANGNLTAVDVKGRVLNVVSHASISGIPVIEVDDVDHSLSTRAILEAIKVVSSMPESLRMQITKVSAKTQDSVETELGASHRNIVWGDASDLKLKNAIVDKLINDPSKIGNKTQIDVSAPTRPILK</sequence>
<feature type="compositionally biased region" description="Acidic residues" evidence="6">
    <location>
        <begin position="28"/>
        <end position="37"/>
    </location>
</feature>
<evidence type="ECO:0000259" key="8">
    <source>
        <dbReference type="Pfam" id="PF08478"/>
    </source>
</evidence>
<dbReference type="EMBL" id="LSRC01000004">
    <property type="protein sequence ID" value="KXI19122.1"/>
    <property type="molecule type" value="Genomic_DNA"/>
</dbReference>
<dbReference type="PANTHER" id="PTHR37820">
    <property type="entry name" value="CELL DIVISION PROTEIN DIVIB"/>
    <property type="match status" value="1"/>
</dbReference>
<dbReference type="InterPro" id="IPR013685">
    <property type="entry name" value="POTRA_FtsQ_type"/>
</dbReference>
<evidence type="ECO:0000256" key="7">
    <source>
        <dbReference type="SAM" id="Phobius"/>
    </source>
</evidence>
<keyword evidence="5" id="KW-0131">Cell cycle</keyword>
<keyword evidence="7" id="KW-0472">Membrane</keyword>
<gene>
    <name evidence="9" type="ORF">HMPREF3230_00113</name>
</gene>
<feature type="region of interest" description="Disordered" evidence="6">
    <location>
        <begin position="1"/>
        <end position="78"/>
    </location>
</feature>
<feature type="region of interest" description="Disordered" evidence="6">
    <location>
        <begin position="96"/>
        <end position="119"/>
    </location>
</feature>
<feature type="domain" description="POTRA" evidence="8">
    <location>
        <begin position="230"/>
        <end position="292"/>
    </location>
</feature>
<dbReference type="InterPro" id="IPR050487">
    <property type="entry name" value="FtsQ_DivIB"/>
</dbReference>
<keyword evidence="4 7" id="KW-1133">Transmembrane helix</keyword>
<feature type="compositionally biased region" description="Low complexity" evidence="6">
    <location>
        <begin position="45"/>
        <end position="63"/>
    </location>
</feature>
<evidence type="ECO:0000256" key="4">
    <source>
        <dbReference type="ARBA" id="ARBA00022989"/>
    </source>
</evidence>
<feature type="compositionally biased region" description="Polar residues" evidence="6">
    <location>
        <begin position="1"/>
        <end position="10"/>
    </location>
</feature>
<keyword evidence="1" id="KW-1003">Cell membrane</keyword>
<dbReference type="PATRIC" id="fig|2702.101.peg.112"/>
<evidence type="ECO:0000256" key="3">
    <source>
        <dbReference type="ARBA" id="ARBA00022692"/>
    </source>
</evidence>
<keyword evidence="3 7" id="KW-0812">Transmembrane</keyword>